<feature type="region of interest" description="Disordered" evidence="1">
    <location>
        <begin position="82"/>
        <end position="102"/>
    </location>
</feature>
<dbReference type="EMBL" id="AVOT02000664">
    <property type="protein sequence ID" value="MBW0463951.1"/>
    <property type="molecule type" value="Genomic_DNA"/>
</dbReference>
<proteinExistence type="predicted"/>
<gene>
    <name evidence="2" type="ORF">O181_003666</name>
</gene>
<reference evidence="2" key="1">
    <citation type="submission" date="2021-03" db="EMBL/GenBank/DDBJ databases">
        <title>Draft genome sequence of rust myrtle Austropuccinia psidii MF-1, a brazilian biotype.</title>
        <authorList>
            <person name="Quecine M.C."/>
            <person name="Pachon D.M.R."/>
            <person name="Bonatelli M.L."/>
            <person name="Correr F.H."/>
            <person name="Franceschini L.M."/>
            <person name="Leite T.F."/>
            <person name="Margarido G.R.A."/>
            <person name="Almeida C.A."/>
            <person name="Ferrarezi J.A."/>
            <person name="Labate C.A."/>
        </authorList>
    </citation>
    <scope>NUCLEOTIDE SEQUENCE</scope>
    <source>
        <strain evidence="2">MF-1</strain>
    </source>
</reference>
<dbReference type="Proteomes" id="UP000765509">
    <property type="component" value="Unassembled WGS sequence"/>
</dbReference>
<organism evidence="2 3">
    <name type="scientific">Austropuccinia psidii MF-1</name>
    <dbReference type="NCBI Taxonomy" id="1389203"/>
    <lineage>
        <taxon>Eukaryota</taxon>
        <taxon>Fungi</taxon>
        <taxon>Dikarya</taxon>
        <taxon>Basidiomycota</taxon>
        <taxon>Pucciniomycotina</taxon>
        <taxon>Pucciniomycetes</taxon>
        <taxon>Pucciniales</taxon>
        <taxon>Sphaerophragmiaceae</taxon>
        <taxon>Austropuccinia</taxon>
    </lineage>
</organism>
<sequence length="102" mass="11143">MPPTLGISKGLDQPLTPAPESGSEISDMSISNEFVIEAESLEHENNKDPPLLPECPLQPTIGGTKGNLSGSKTTFWPNWTPFGHQIPRAQNGHKTTLDHFWP</sequence>
<feature type="region of interest" description="Disordered" evidence="1">
    <location>
        <begin position="1"/>
        <end position="29"/>
    </location>
</feature>
<keyword evidence="3" id="KW-1185">Reference proteome</keyword>
<name>A0A9Q3BE45_9BASI</name>
<protein>
    <submittedName>
        <fullName evidence="2">Uncharacterized protein</fullName>
    </submittedName>
</protein>
<evidence type="ECO:0000313" key="3">
    <source>
        <dbReference type="Proteomes" id="UP000765509"/>
    </source>
</evidence>
<evidence type="ECO:0000313" key="2">
    <source>
        <dbReference type="EMBL" id="MBW0463951.1"/>
    </source>
</evidence>
<comment type="caution">
    <text evidence="2">The sequence shown here is derived from an EMBL/GenBank/DDBJ whole genome shotgun (WGS) entry which is preliminary data.</text>
</comment>
<accession>A0A9Q3BE45</accession>
<dbReference type="AlphaFoldDB" id="A0A9Q3BE45"/>
<evidence type="ECO:0000256" key="1">
    <source>
        <dbReference type="SAM" id="MobiDB-lite"/>
    </source>
</evidence>